<dbReference type="PROSITE" id="PS51257">
    <property type="entry name" value="PROKAR_LIPOPROTEIN"/>
    <property type="match status" value="1"/>
</dbReference>
<feature type="compositionally biased region" description="Low complexity" evidence="1">
    <location>
        <begin position="35"/>
        <end position="56"/>
    </location>
</feature>
<protein>
    <recommendedName>
        <fullName evidence="5">Lipoprotein</fullName>
    </recommendedName>
</protein>
<organism evidence="3 4">
    <name type="scientific">Amnibacterium setariae</name>
    <dbReference type="NCBI Taxonomy" id="2306585"/>
    <lineage>
        <taxon>Bacteria</taxon>
        <taxon>Bacillati</taxon>
        <taxon>Actinomycetota</taxon>
        <taxon>Actinomycetes</taxon>
        <taxon>Micrococcales</taxon>
        <taxon>Microbacteriaceae</taxon>
        <taxon>Amnibacterium</taxon>
    </lineage>
</organism>
<keyword evidence="2" id="KW-0732">Signal</keyword>
<dbReference type="EMBL" id="QXTG01000001">
    <property type="protein sequence ID" value="RIX30784.1"/>
    <property type="molecule type" value="Genomic_DNA"/>
</dbReference>
<comment type="caution">
    <text evidence="3">The sequence shown here is derived from an EMBL/GenBank/DDBJ whole genome shotgun (WGS) entry which is preliminary data.</text>
</comment>
<proteinExistence type="predicted"/>
<evidence type="ECO:0000313" key="3">
    <source>
        <dbReference type="EMBL" id="RIX30784.1"/>
    </source>
</evidence>
<gene>
    <name evidence="3" type="ORF">D1781_05110</name>
</gene>
<sequence>MRTTTKSLTALLSAGIVVAALAGCSQASTGNDTQAGAGSSSSSSASSTPSASPTPAAVFTSVNGKTTAITLDSGFVDALTSLKLTPGVIGKATLSDAGVLTFPITGGNVTYYDPSTGVRPYVQGELDHDGSGLSLTAGGTKVELKDFVIDPGNDSHVNGDVYVNGKEAAKGANLFRLDGSTLNPVMKDGDAYVLEGTTVYISEDAASLLNSTFKTTAVTGDLKVGIAKLTVTGS</sequence>
<dbReference type="Proteomes" id="UP000265742">
    <property type="component" value="Unassembled WGS sequence"/>
</dbReference>
<dbReference type="AlphaFoldDB" id="A0A3A1U1P4"/>
<evidence type="ECO:0000256" key="1">
    <source>
        <dbReference type="SAM" id="MobiDB-lite"/>
    </source>
</evidence>
<feature type="chain" id="PRO_5038873150" description="Lipoprotein" evidence="2">
    <location>
        <begin position="23"/>
        <end position="234"/>
    </location>
</feature>
<feature type="signal peptide" evidence="2">
    <location>
        <begin position="1"/>
        <end position="22"/>
    </location>
</feature>
<feature type="region of interest" description="Disordered" evidence="1">
    <location>
        <begin position="30"/>
        <end position="56"/>
    </location>
</feature>
<reference evidence="4" key="1">
    <citation type="submission" date="2018-09" db="EMBL/GenBank/DDBJ databases">
        <authorList>
            <person name="Kim I."/>
        </authorList>
    </citation>
    <scope>NUCLEOTIDE SEQUENCE [LARGE SCALE GENOMIC DNA]</scope>
    <source>
        <strain evidence="4">DD4a</strain>
    </source>
</reference>
<accession>A0A3A1U1P4</accession>
<dbReference type="OrthoDB" id="5182048at2"/>
<evidence type="ECO:0000313" key="4">
    <source>
        <dbReference type="Proteomes" id="UP000265742"/>
    </source>
</evidence>
<evidence type="ECO:0008006" key="5">
    <source>
        <dbReference type="Google" id="ProtNLM"/>
    </source>
</evidence>
<evidence type="ECO:0000256" key="2">
    <source>
        <dbReference type="SAM" id="SignalP"/>
    </source>
</evidence>
<name>A0A3A1U1P4_9MICO</name>
<dbReference type="RefSeq" id="WP_119481145.1">
    <property type="nucleotide sequence ID" value="NZ_QXTG01000001.1"/>
</dbReference>
<keyword evidence="4" id="KW-1185">Reference proteome</keyword>